<comment type="caution">
    <text evidence="2">The sequence shown here is derived from an EMBL/GenBank/DDBJ whole genome shotgun (WGS) entry which is preliminary data.</text>
</comment>
<dbReference type="Proteomes" id="UP000527355">
    <property type="component" value="Unassembled WGS sequence"/>
</dbReference>
<feature type="compositionally biased region" description="Basic and acidic residues" evidence="1">
    <location>
        <begin position="57"/>
        <end position="70"/>
    </location>
</feature>
<protein>
    <submittedName>
        <fullName evidence="2">Uncharacterized protein</fullName>
    </submittedName>
</protein>
<gene>
    <name evidence="2" type="ORF">mMyoMyo1_009351</name>
</gene>
<keyword evidence="3" id="KW-1185">Reference proteome</keyword>
<evidence type="ECO:0000313" key="2">
    <source>
        <dbReference type="EMBL" id="KAF6290964.1"/>
    </source>
</evidence>
<organism evidence="2 3">
    <name type="scientific">Myotis myotis</name>
    <name type="common">Greater mouse-eared bat</name>
    <name type="synonym">Vespertilio myotis</name>
    <dbReference type="NCBI Taxonomy" id="51298"/>
    <lineage>
        <taxon>Eukaryota</taxon>
        <taxon>Metazoa</taxon>
        <taxon>Chordata</taxon>
        <taxon>Craniata</taxon>
        <taxon>Vertebrata</taxon>
        <taxon>Euteleostomi</taxon>
        <taxon>Mammalia</taxon>
        <taxon>Eutheria</taxon>
        <taxon>Laurasiatheria</taxon>
        <taxon>Chiroptera</taxon>
        <taxon>Yangochiroptera</taxon>
        <taxon>Vespertilionidae</taxon>
        <taxon>Myotis</taxon>
    </lineage>
</organism>
<proteinExistence type="predicted"/>
<feature type="region of interest" description="Disordered" evidence="1">
    <location>
        <begin position="46"/>
        <end position="70"/>
    </location>
</feature>
<name>A0A7J7SRI1_MYOMY</name>
<reference evidence="2 3" key="1">
    <citation type="journal article" date="2020" name="Nature">
        <title>Six reference-quality genomes reveal evolution of bat adaptations.</title>
        <authorList>
            <person name="Jebb D."/>
            <person name="Huang Z."/>
            <person name="Pippel M."/>
            <person name="Hughes G.M."/>
            <person name="Lavrichenko K."/>
            <person name="Devanna P."/>
            <person name="Winkler S."/>
            <person name="Jermiin L.S."/>
            <person name="Skirmuntt E.C."/>
            <person name="Katzourakis A."/>
            <person name="Burkitt-Gray L."/>
            <person name="Ray D.A."/>
            <person name="Sullivan K.A.M."/>
            <person name="Roscito J.G."/>
            <person name="Kirilenko B.M."/>
            <person name="Davalos L.M."/>
            <person name="Corthals A.P."/>
            <person name="Power M.L."/>
            <person name="Jones G."/>
            <person name="Ransome R.D."/>
            <person name="Dechmann D.K.N."/>
            <person name="Locatelli A.G."/>
            <person name="Puechmaille S.J."/>
            <person name="Fedrigo O."/>
            <person name="Jarvis E.D."/>
            <person name="Hiller M."/>
            <person name="Vernes S.C."/>
            <person name="Myers E.W."/>
            <person name="Teeling E.C."/>
        </authorList>
    </citation>
    <scope>NUCLEOTIDE SEQUENCE [LARGE SCALE GENOMIC DNA]</scope>
    <source>
        <strain evidence="2">MMyoMyo1</strain>
        <tissue evidence="2">Flight muscle</tissue>
    </source>
</reference>
<evidence type="ECO:0000313" key="3">
    <source>
        <dbReference type="Proteomes" id="UP000527355"/>
    </source>
</evidence>
<accession>A0A7J7SRI1</accession>
<dbReference type="EMBL" id="JABWUV010000018">
    <property type="protein sequence ID" value="KAF6290964.1"/>
    <property type="molecule type" value="Genomic_DNA"/>
</dbReference>
<evidence type="ECO:0000256" key="1">
    <source>
        <dbReference type="SAM" id="MobiDB-lite"/>
    </source>
</evidence>
<sequence>MPHENMPLGRKDYLELSAAEAEQTQEELSALPVCLQAEHNSQGKVSFLHSPAGRGEQPYHRRLEDRTSSQTRLRERLPSISFSHYLPSLLSLKAYTLVLLYSHFSIKLLFFSKRLYKLQVLTTPLSYSSPSPPTYSVPCVC</sequence>
<dbReference type="AlphaFoldDB" id="A0A7J7SRI1"/>